<proteinExistence type="predicted"/>
<organism evidence="2 3">
    <name type="scientific">Candidatus Nomurabacteria bacterium CG1_02_43_90</name>
    <dbReference type="NCBI Taxonomy" id="1805281"/>
    <lineage>
        <taxon>Bacteria</taxon>
        <taxon>Candidatus Nomuraibacteriota</taxon>
    </lineage>
</organism>
<dbReference type="AlphaFoldDB" id="A0A1J4V3F7"/>
<evidence type="ECO:0000256" key="1">
    <source>
        <dbReference type="SAM" id="Phobius"/>
    </source>
</evidence>
<comment type="caution">
    <text evidence="2">The sequence shown here is derived from an EMBL/GenBank/DDBJ whole genome shotgun (WGS) entry which is preliminary data.</text>
</comment>
<reference evidence="2 3" key="1">
    <citation type="journal article" date="2016" name="Environ. Microbiol.">
        <title>Genomic resolution of a cold subsurface aquifer community provides metabolic insights for novel microbes adapted to high CO concentrations.</title>
        <authorList>
            <person name="Probst A.J."/>
            <person name="Castelle C.J."/>
            <person name="Singh A."/>
            <person name="Brown C.T."/>
            <person name="Anantharaman K."/>
            <person name="Sharon I."/>
            <person name="Hug L.A."/>
            <person name="Burstein D."/>
            <person name="Emerson J.B."/>
            <person name="Thomas B.C."/>
            <person name="Banfield J.F."/>
        </authorList>
    </citation>
    <scope>NUCLEOTIDE SEQUENCE [LARGE SCALE GENOMIC DNA]</scope>
    <source>
        <strain evidence="2">CG1_02_43_90</strain>
    </source>
</reference>
<dbReference type="STRING" id="1805281.AUJ77_02935"/>
<keyword evidence="1" id="KW-0812">Transmembrane</keyword>
<feature type="transmembrane region" description="Helical" evidence="1">
    <location>
        <begin position="12"/>
        <end position="33"/>
    </location>
</feature>
<keyword evidence="1" id="KW-0472">Membrane</keyword>
<name>A0A1J4V3F7_9BACT</name>
<evidence type="ECO:0000313" key="2">
    <source>
        <dbReference type="EMBL" id="OIO30504.1"/>
    </source>
</evidence>
<evidence type="ECO:0000313" key="3">
    <source>
        <dbReference type="Proteomes" id="UP000181992"/>
    </source>
</evidence>
<dbReference type="Proteomes" id="UP000181992">
    <property type="component" value="Unassembled WGS sequence"/>
</dbReference>
<dbReference type="EMBL" id="MNVN01000016">
    <property type="protein sequence ID" value="OIO30504.1"/>
    <property type="molecule type" value="Genomic_DNA"/>
</dbReference>
<gene>
    <name evidence="2" type="ORF">AUJ77_02935</name>
</gene>
<keyword evidence="1" id="KW-1133">Transmembrane helix</keyword>
<accession>A0A1J4V3F7</accession>
<protein>
    <submittedName>
        <fullName evidence="2">Uncharacterized protein</fullName>
    </submittedName>
</protein>
<sequence length="166" mass="18533">MHIAPQFMKYRIATLVILGAMIVFFATELLFMMRVGIASNDLNAGYSCGVSDTQKTTIIEVNTIAYIGNKHIANLRISPCGVIKIDAMTQRVMIEELQTAVRDIVSRKVLIVHKTKDKQIEGEIVRVSVTAEIAQNDNQYPLAVAETLRNDYGFEVAVLPHDSDFF</sequence>